<accession>A0A1V3WBQ0</accession>
<evidence type="ECO:0000313" key="3">
    <source>
        <dbReference type="Proteomes" id="UP000188532"/>
    </source>
</evidence>
<reference evidence="2 3" key="1">
    <citation type="submission" date="2017-02" db="EMBL/GenBank/DDBJ databases">
        <title>Complete genome sequences of Mycobacterium kansasii strains isolated from rhesus macaques.</title>
        <authorList>
            <person name="Panda A."/>
            <person name="Nagaraj S."/>
            <person name="Zhao X."/>
            <person name="Tettelin H."/>
            <person name="Detolla L.J."/>
        </authorList>
    </citation>
    <scope>NUCLEOTIDE SEQUENCE [LARGE SCALE GENOMIC DNA]</scope>
    <source>
        <strain evidence="2 3">11-3469</strain>
    </source>
</reference>
<dbReference type="Proteomes" id="UP000188532">
    <property type="component" value="Unassembled WGS sequence"/>
</dbReference>
<feature type="region of interest" description="Disordered" evidence="1">
    <location>
        <begin position="68"/>
        <end position="88"/>
    </location>
</feature>
<sequence>MASAEEVTVERHPSMLMTKATLTPARLGRAWAVVPAACAAWAQGGNSACPNPRAALLELIRHCTVCSGTSPDDGGHLSTAPVAGSGDR</sequence>
<protein>
    <submittedName>
        <fullName evidence="2">Uncharacterized protein</fullName>
    </submittedName>
</protein>
<dbReference type="AlphaFoldDB" id="A0A1V3WBQ0"/>
<organism evidence="2 3">
    <name type="scientific">Mycobacterium kansasii</name>
    <dbReference type="NCBI Taxonomy" id="1768"/>
    <lineage>
        <taxon>Bacteria</taxon>
        <taxon>Bacillati</taxon>
        <taxon>Actinomycetota</taxon>
        <taxon>Actinomycetes</taxon>
        <taxon>Mycobacteriales</taxon>
        <taxon>Mycobacteriaceae</taxon>
        <taxon>Mycobacterium</taxon>
    </lineage>
</organism>
<evidence type="ECO:0000313" key="2">
    <source>
        <dbReference type="EMBL" id="OOK64302.1"/>
    </source>
</evidence>
<evidence type="ECO:0000256" key="1">
    <source>
        <dbReference type="SAM" id="MobiDB-lite"/>
    </source>
</evidence>
<dbReference type="EMBL" id="MVBN01000013">
    <property type="protein sequence ID" value="OOK64302.1"/>
    <property type="molecule type" value="Genomic_DNA"/>
</dbReference>
<proteinExistence type="predicted"/>
<gene>
    <name evidence="2" type="ORF">BZL29_8215</name>
</gene>
<name>A0A1V3WBQ0_MYCKA</name>
<comment type="caution">
    <text evidence="2">The sequence shown here is derived from an EMBL/GenBank/DDBJ whole genome shotgun (WGS) entry which is preliminary data.</text>
</comment>